<dbReference type="Gene3D" id="1.10.3730.20">
    <property type="match status" value="1"/>
</dbReference>
<evidence type="ECO:0000256" key="6">
    <source>
        <dbReference type="ARBA" id="ARBA00022692"/>
    </source>
</evidence>
<accession>A0A7Z2T882</accession>
<dbReference type="Pfam" id="PF00893">
    <property type="entry name" value="Multi_Drug_Res"/>
    <property type="match status" value="1"/>
</dbReference>
<keyword evidence="5" id="KW-0997">Cell inner membrane</keyword>
<dbReference type="EMBL" id="CP047476">
    <property type="protein sequence ID" value="QIA66090.1"/>
    <property type="molecule type" value="Genomic_DNA"/>
</dbReference>
<dbReference type="InterPro" id="IPR045324">
    <property type="entry name" value="Small_multidrug_res"/>
</dbReference>
<reference evidence="11 12" key="1">
    <citation type="submission" date="2020-01" db="EMBL/GenBank/DDBJ databases">
        <title>Whole genome and functional gene identification of agarase of Vibrio HN897.</title>
        <authorList>
            <person name="Liu Y."/>
            <person name="Zhao Z."/>
        </authorList>
    </citation>
    <scope>NUCLEOTIDE SEQUENCE [LARGE SCALE GENOMIC DNA]</scope>
    <source>
        <strain evidence="11 12">HN897</strain>
    </source>
</reference>
<evidence type="ECO:0000313" key="12">
    <source>
        <dbReference type="Proteomes" id="UP000464262"/>
    </source>
</evidence>
<keyword evidence="12" id="KW-1185">Reference proteome</keyword>
<gene>
    <name evidence="11" type="ORF">GT360_21615</name>
</gene>
<evidence type="ECO:0000256" key="3">
    <source>
        <dbReference type="ARBA" id="ARBA00021112"/>
    </source>
</evidence>
<feature type="transmembrane region" description="Helical" evidence="10">
    <location>
        <begin position="86"/>
        <end position="105"/>
    </location>
</feature>
<keyword evidence="4" id="KW-1003">Cell membrane</keyword>
<comment type="subcellular location">
    <subcellularLocation>
        <location evidence="1">Cell inner membrane</location>
        <topology evidence="1">Multi-pass membrane protein</topology>
    </subcellularLocation>
    <subcellularLocation>
        <location evidence="9">Cell membrane</location>
        <topology evidence="9">Multi-pass membrane protein</topology>
    </subcellularLocation>
</comment>
<dbReference type="GO" id="GO:0015220">
    <property type="term" value="F:choline transmembrane transporter activity"/>
    <property type="evidence" value="ECO:0007669"/>
    <property type="project" value="TreeGrafter"/>
</dbReference>
<sequence>MIIARFFLLLAIISEVAGTSSMNIAGQSGSLFNYGLMYVLIAISYYFLALAAKKIAIGVAYACWEGLGIALITVVSIFYFGSDLSGQELFGLALVVAGVVMVTLGEEHEPMPCPSKDEHITMNK</sequence>
<evidence type="ECO:0000256" key="10">
    <source>
        <dbReference type="SAM" id="Phobius"/>
    </source>
</evidence>
<evidence type="ECO:0000256" key="8">
    <source>
        <dbReference type="ARBA" id="ARBA00023136"/>
    </source>
</evidence>
<dbReference type="Proteomes" id="UP000464262">
    <property type="component" value="Chromosome 2"/>
</dbReference>
<comment type="subunit">
    <text evidence="2">Forms a complex with MdtI.</text>
</comment>
<feature type="transmembrane region" description="Helical" evidence="10">
    <location>
        <begin position="59"/>
        <end position="80"/>
    </location>
</feature>
<evidence type="ECO:0000256" key="5">
    <source>
        <dbReference type="ARBA" id="ARBA00022519"/>
    </source>
</evidence>
<protein>
    <recommendedName>
        <fullName evidence="3">Spermidine export protein MdtJ</fullName>
    </recommendedName>
</protein>
<evidence type="ECO:0000313" key="11">
    <source>
        <dbReference type="EMBL" id="QIA66090.1"/>
    </source>
</evidence>
<dbReference type="PANTHER" id="PTHR30561">
    <property type="entry name" value="SMR FAMILY PROTON-DEPENDENT DRUG EFFLUX TRANSPORTER SUGE"/>
    <property type="match status" value="1"/>
</dbReference>
<dbReference type="RefSeq" id="WP_164651075.1">
    <property type="nucleotide sequence ID" value="NZ_CP047476.1"/>
</dbReference>
<dbReference type="AlphaFoldDB" id="A0A7Z2T882"/>
<evidence type="ECO:0000256" key="7">
    <source>
        <dbReference type="ARBA" id="ARBA00022989"/>
    </source>
</evidence>
<dbReference type="GO" id="GO:0031460">
    <property type="term" value="P:glycine betaine transport"/>
    <property type="evidence" value="ECO:0007669"/>
    <property type="project" value="TreeGrafter"/>
</dbReference>
<keyword evidence="8 10" id="KW-0472">Membrane</keyword>
<evidence type="ECO:0000256" key="1">
    <source>
        <dbReference type="ARBA" id="ARBA00004429"/>
    </source>
</evidence>
<dbReference type="PANTHER" id="PTHR30561:SF2">
    <property type="entry name" value="SPERMIDINE EXPORT PROTEIN MDTJ"/>
    <property type="match status" value="1"/>
</dbReference>
<proteinExistence type="inferred from homology"/>
<keyword evidence="7 10" id="KW-1133">Transmembrane helix</keyword>
<evidence type="ECO:0000256" key="9">
    <source>
        <dbReference type="RuleBase" id="RU003942"/>
    </source>
</evidence>
<organism evidence="11 12">
    <name type="scientific">Vibrio astriarenae</name>
    <dbReference type="NCBI Taxonomy" id="1481923"/>
    <lineage>
        <taxon>Bacteria</taxon>
        <taxon>Pseudomonadati</taxon>
        <taxon>Pseudomonadota</taxon>
        <taxon>Gammaproteobacteria</taxon>
        <taxon>Vibrionales</taxon>
        <taxon>Vibrionaceae</taxon>
        <taxon>Vibrio</taxon>
    </lineage>
</organism>
<evidence type="ECO:0000256" key="4">
    <source>
        <dbReference type="ARBA" id="ARBA00022475"/>
    </source>
</evidence>
<evidence type="ECO:0000256" key="2">
    <source>
        <dbReference type="ARBA" id="ARBA00011358"/>
    </source>
</evidence>
<name>A0A7Z2T882_9VIBR</name>
<feature type="transmembrane region" description="Helical" evidence="10">
    <location>
        <begin position="31"/>
        <end position="52"/>
    </location>
</feature>
<dbReference type="GO" id="GO:1903711">
    <property type="term" value="P:spermidine transmembrane transport"/>
    <property type="evidence" value="ECO:0007669"/>
    <property type="project" value="TreeGrafter"/>
</dbReference>
<dbReference type="GO" id="GO:0015199">
    <property type="term" value="F:amino-acid betaine transmembrane transporter activity"/>
    <property type="evidence" value="ECO:0007669"/>
    <property type="project" value="TreeGrafter"/>
</dbReference>
<dbReference type="KEGG" id="vas:GT360_21615"/>
<comment type="similarity">
    <text evidence="9">Belongs to the drug/metabolite transporter (DMT) superfamily. Small multidrug resistance (SMR) (TC 2.A.7.1) family.</text>
</comment>
<dbReference type="GO" id="GO:0015297">
    <property type="term" value="F:antiporter activity"/>
    <property type="evidence" value="ECO:0007669"/>
    <property type="project" value="TreeGrafter"/>
</dbReference>
<dbReference type="SUPFAM" id="SSF103481">
    <property type="entry name" value="Multidrug resistance efflux transporter EmrE"/>
    <property type="match status" value="1"/>
</dbReference>
<keyword evidence="6 9" id="KW-0812">Transmembrane</keyword>
<dbReference type="InterPro" id="IPR037185">
    <property type="entry name" value="EmrE-like"/>
</dbReference>
<dbReference type="GO" id="GO:0005886">
    <property type="term" value="C:plasma membrane"/>
    <property type="evidence" value="ECO:0007669"/>
    <property type="project" value="UniProtKB-SubCell"/>
</dbReference>
<dbReference type="InterPro" id="IPR000390">
    <property type="entry name" value="Small_drug/metabolite_transptr"/>
</dbReference>